<name>A0ABV6MMK6_9PSEU</name>
<protein>
    <submittedName>
        <fullName evidence="3">VWA domain-containing protein</fullName>
    </submittedName>
</protein>
<sequence>MADPSNAPSSTGLGRTFSDTSAFVVVFDVYIDGGKSQSFSLTYPDSVQNVRASLVHIDTTGSTAVRSAEIPLPPGGPFPPPPDSTRDNIQVDASAGNLLVTIGDTGLGSATTGEHWELRVSADSPTNWTVTPNSGQVKIRWAAVNPVARLTVPDAQYELTPFDFTAADGIAPGNTTYVNPVIAPIALLPVPDKVTYTWNYDGGITFNEISNSSQSPTQTTGPTLKVQIPGVYGEVPVQVHLAVKLDDAAGHYGALLANTAAPAAMNIKQRRQDVVFVLDSSGSMASENRFENAKAASRVLVNMFNGLRRDLGTVDQVALVSFQDDTLGFRGGQPSDKVKTLLPLTPVKDAVTAIDDAAFDFGAPGSNTPIGDGLIHAVDLLANQTITEQKFSIILLTDGFENAGTVALDPNNATGGVITYEAAKLLGSRSGVFDMNRCSVSAIGLGPTANLDILKLVASQTNGVVKFANDARELSTGISEILAAINQVNGVQKAALPSKLPVPPSAPPAPADPDQPDQTVPNPAAPFPAVYFQTTATDDRLLVTVTPAKGATSITDTIQLAKFDGTRYQPFPVDVLSTPTDRSTSVTNLPAVGGGKTVTWRLIHGAGPSSAGQLDVDQALVYVDLHLRADVVLDKPAYQTGDKMNLTVRIRQDDKVITGATVVATLDAPAAGLGQQLATLDSTAAVASVAGNLDQPTLIEERFGALLAEQQWQTLPRTKSTGDGLFVDGTNQLFDPDGDGNYTNTFNKVFKEGLYTWHLSVVGNDVNGNAFTRALTISVFATVSVDRKATKVKVTRVIGDPNGQEAALVVITPQDKRGEHLGPGKDAEIIFALEEEGRFEHVVTHQPPPVQTDGTYQRTVVFSHKEDPIVLVRAADVLLPRIDIRDWFDGDHDDD</sequence>
<feature type="compositionally biased region" description="Pro residues" evidence="1">
    <location>
        <begin position="500"/>
        <end position="513"/>
    </location>
</feature>
<dbReference type="InterPro" id="IPR002035">
    <property type="entry name" value="VWF_A"/>
</dbReference>
<dbReference type="Proteomes" id="UP001589810">
    <property type="component" value="Unassembled WGS sequence"/>
</dbReference>
<feature type="region of interest" description="Disordered" evidence="1">
    <location>
        <begin position="497"/>
        <end position="525"/>
    </location>
</feature>
<evidence type="ECO:0000259" key="2">
    <source>
        <dbReference type="PROSITE" id="PS50234"/>
    </source>
</evidence>
<dbReference type="SMART" id="SM00327">
    <property type="entry name" value="VWA"/>
    <property type="match status" value="1"/>
</dbReference>
<dbReference type="Gene3D" id="3.40.50.410">
    <property type="entry name" value="von Willebrand factor, type A domain"/>
    <property type="match status" value="1"/>
</dbReference>
<accession>A0ABV6MMK6</accession>
<evidence type="ECO:0000313" key="3">
    <source>
        <dbReference type="EMBL" id="MFC0541518.1"/>
    </source>
</evidence>
<dbReference type="SUPFAM" id="SSF53300">
    <property type="entry name" value="vWA-like"/>
    <property type="match status" value="1"/>
</dbReference>
<dbReference type="EMBL" id="JBHLUD010000002">
    <property type="protein sequence ID" value="MFC0541518.1"/>
    <property type="molecule type" value="Genomic_DNA"/>
</dbReference>
<dbReference type="Pfam" id="PF00092">
    <property type="entry name" value="VWA"/>
    <property type="match status" value="1"/>
</dbReference>
<evidence type="ECO:0000313" key="4">
    <source>
        <dbReference type="Proteomes" id="UP001589810"/>
    </source>
</evidence>
<dbReference type="PANTHER" id="PTHR10579">
    <property type="entry name" value="CALCIUM-ACTIVATED CHLORIDE CHANNEL REGULATOR"/>
    <property type="match status" value="1"/>
</dbReference>
<dbReference type="PROSITE" id="PS50234">
    <property type="entry name" value="VWFA"/>
    <property type="match status" value="1"/>
</dbReference>
<dbReference type="PANTHER" id="PTHR10579:SF43">
    <property type="entry name" value="ZINC FINGER (C3HC4-TYPE RING FINGER) FAMILY PROTEIN"/>
    <property type="match status" value="1"/>
</dbReference>
<proteinExistence type="predicted"/>
<gene>
    <name evidence="3" type="ORF">ACFFH7_08490</name>
</gene>
<organism evidence="3 4">
    <name type="scientific">Kutzneria chonburiensis</name>
    <dbReference type="NCBI Taxonomy" id="1483604"/>
    <lineage>
        <taxon>Bacteria</taxon>
        <taxon>Bacillati</taxon>
        <taxon>Actinomycetota</taxon>
        <taxon>Actinomycetes</taxon>
        <taxon>Pseudonocardiales</taxon>
        <taxon>Pseudonocardiaceae</taxon>
        <taxon>Kutzneria</taxon>
    </lineage>
</organism>
<dbReference type="CDD" id="cd00198">
    <property type="entry name" value="vWFA"/>
    <property type="match status" value="1"/>
</dbReference>
<evidence type="ECO:0000256" key="1">
    <source>
        <dbReference type="SAM" id="MobiDB-lite"/>
    </source>
</evidence>
<comment type="caution">
    <text evidence="3">The sequence shown here is derived from an EMBL/GenBank/DDBJ whole genome shotgun (WGS) entry which is preliminary data.</text>
</comment>
<reference evidence="3 4" key="1">
    <citation type="submission" date="2024-09" db="EMBL/GenBank/DDBJ databases">
        <authorList>
            <person name="Sun Q."/>
            <person name="Mori K."/>
        </authorList>
    </citation>
    <scope>NUCLEOTIDE SEQUENCE [LARGE SCALE GENOMIC DNA]</scope>
    <source>
        <strain evidence="3 4">TBRC 1432</strain>
    </source>
</reference>
<feature type="domain" description="VWFA" evidence="2">
    <location>
        <begin position="273"/>
        <end position="485"/>
    </location>
</feature>
<keyword evidence="4" id="KW-1185">Reference proteome</keyword>
<dbReference type="RefSeq" id="WP_273942465.1">
    <property type="nucleotide sequence ID" value="NZ_CP097263.1"/>
</dbReference>
<dbReference type="InterPro" id="IPR051266">
    <property type="entry name" value="CLCR"/>
</dbReference>
<dbReference type="InterPro" id="IPR036465">
    <property type="entry name" value="vWFA_dom_sf"/>
</dbReference>